<dbReference type="InterPro" id="IPR013767">
    <property type="entry name" value="PAS_fold"/>
</dbReference>
<evidence type="ECO:0000256" key="5">
    <source>
        <dbReference type="ARBA" id="ARBA00022777"/>
    </source>
</evidence>
<dbReference type="Proteomes" id="UP000182544">
    <property type="component" value="Unassembled WGS sequence"/>
</dbReference>
<dbReference type="OrthoDB" id="5522855at2"/>
<dbReference type="PROSITE" id="PS50109">
    <property type="entry name" value="HIS_KIN"/>
    <property type="match status" value="1"/>
</dbReference>
<feature type="domain" description="PAC" evidence="10">
    <location>
        <begin position="709"/>
        <end position="761"/>
    </location>
</feature>
<reference evidence="11 12" key="1">
    <citation type="submission" date="2016-10" db="EMBL/GenBank/DDBJ databases">
        <authorList>
            <person name="de Groot N.N."/>
        </authorList>
    </citation>
    <scope>NUCLEOTIDE SEQUENCE [LARGE SCALE GENOMIC DNA]</scope>
    <source>
        <strain evidence="11 12">DSM 18180</strain>
    </source>
</reference>
<feature type="transmembrane region" description="Helical" evidence="7">
    <location>
        <begin position="177"/>
        <end position="200"/>
    </location>
</feature>
<dbReference type="Pfam" id="PF00989">
    <property type="entry name" value="PAS"/>
    <property type="match status" value="1"/>
</dbReference>
<dbReference type="InterPro" id="IPR004358">
    <property type="entry name" value="Sig_transdc_His_kin-like_C"/>
</dbReference>
<dbReference type="SMART" id="SM00091">
    <property type="entry name" value="PAS"/>
    <property type="match status" value="4"/>
</dbReference>
<dbReference type="Pfam" id="PF08447">
    <property type="entry name" value="PAS_3"/>
    <property type="match status" value="1"/>
</dbReference>
<dbReference type="InterPro" id="IPR036890">
    <property type="entry name" value="HATPase_C_sf"/>
</dbReference>
<evidence type="ECO:0000259" key="10">
    <source>
        <dbReference type="PROSITE" id="PS50113"/>
    </source>
</evidence>
<dbReference type="CDD" id="cd00130">
    <property type="entry name" value="PAS"/>
    <property type="match status" value="4"/>
</dbReference>
<dbReference type="PROSITE" id="PS50112">
    <property type="entry name" value="PAS"/>
    <property type="match status" value="2"/>
</dbReference>
<dbReference type="InterPro" id="IPR052162">
    <property type="entry name" value="Sensor_kinase/Photoreceptor"/>
</dbReference>
<feature type="domain" description="PAC" evidence="10">
    <location>
        <begin position="313"/>
        <end position="365"/>
    </location>
</feature>
<dbReference type="InterPro" id="IPR035965">
    <property type="entry name" value="PAS-like_dom_sf"/>
</dbReference>
<feature type="domain" description="PAC" evidence="10">
    <location>
        <begin position="441"/>
        <end position="492"/>
    </location>
</feature>
<keyword evidence="6" id="KW-0175">Coiled coil</keyword>
<dbReference type="SMART" id="SM00086">
    <property type="entry name" value="PAC"/>
    <property type="match status" value="5"/>
</dbReference>
<dbReference type="Pfam" id="PF13426">
    <property type="entry name" value="PAS_9"/>
    <property type="match status" value="1"/>
</dbReference>
<dbReference type="GO" id="GO:0006355">
    <property type="term" value="P:regulation of DNA-templated transcription"/>
    <property type="evidence" value="ECO:0007669"/>
    <property type="project" value="InterPro"/>
</dbReference>
<evidence type="ECO:0000313" key="12">
    <source>
        <dbReference type="Proteomes" id="UP000182544"/>
    </source>
</evidence>
<dbReference type="Gene3D" id="3.30.565.10">
    <property type="entry name" value="Histidine kinase-like ATPase, C-terminal domain"/>
    <property type="match status" value="1"/>
</dbReference>
<name>A0A1K2IIL5_9FLAO</name>
<dbReference type="InterPro" id="IPR013656">
    <property type="entry name" value="PAS_4"/>
</dbReference>
<evidence type="ECO:0000256" key="1">
    <source>
        <dbReference type="ARBA" id="ARBA00000085"/>
    </source>
</evidence>
<dbReference type="GO" id="GO:0004673">
    <property type="term" value="F:protein histidine kinase activity"/>
    <property type="evidence" value="ECO:0007669"/>
    <property type="project" value="UniProtKB-EC"/>
</dbReference>
<feature type="domain" description="PAC" evidence="10">
    <location>
        <begin position="581"/>
        <end position="633"/>
    </location>
</feature>
<feature type="domain" description="PAS" evidence="9">
    <location>
        <begin position="755"/>
        <end position="808"/>
    </location>
</feature>
<dbReference type="Gene3D" id="3.30.450.20">
    <property type="entry name" value="PAS domain"/>
    <property type="match status" value="5"/>
</dbReference>
<dbReference type="InterPro" id="IPR000014">
    <property type="entry name" value="PAS"/>
</dbReference>
<dbReference type="Gene3D" id="2.10.70.100">
    <property type="match status" value="1"/>
</dbReference>
<keyword evidence="7" id="KW-0812">Transmembrane</keyword>
<dbReference type="SUPFAM" id="SSF55874">
    <property type="entry name" value="ATPase domain of HSP90 chaperone/DNA topoisomerase II/histidine kinase"/>
    <property type="match status" value="1"/>
</dbReference>
<dbReference type="InterPro" id="IPR003594">
    <property type="entry name" value="HATPase_dom"/>
</dbReference>
<dbReference type="NCBIfam" id="TIGR00229">
    <property type="entry name" value="sensory_box"/>
    <property type="match status" value="4"/>
</dbReference>
<protein>
    <recommendedName>
        <fullName evidence="2">histidine kinase</fullName>
        <ecNumber evidence="2">2.7.13.3</ecNumber>
    </recommendedName>
</protein>
<evidence type="ECO:0000256" key="3">
    <source>
        <dbReference type="ARBA" id="ARBA00022553"/>
    </source>
</evidence>
<dbReference type="PRINTS" id="PR00344">
    <property type="entry name" value="BCTRLSENSOR"/>
</dbReference>
<keyword evidence="7" id="KW-0472">Membrane</keyword>
<evidence type="ECO:0000256" key="4">
    <source>
        <dbReference type="ARBA" id="ARBA00022679"/>
    </source>
</evidence>
<dbReference type="InterPro" id="IPR001610">
    <property type="entry name" value="PAC"/>
</dbReference>
<evidence type="ECO:0000256" key="7">
    <source>
        <dbReference type="SAM" id="Phobius"/>
    </source>
</evidence>
<evidence type="ECO:0000259" key="9">
    <source>
        <dbReference type="PROSITE" id="PS50112"/>
    </source>
</evidence>
<proteinExistence type="predicted"/>
<dbReference type="EC" id="2.7.13.3" evidence="2"/>
<keyword evidence="5" id="KW-0418">Kinase</keyword>
<dbReference type="PROSITE" id="PS50113">
    <property type="entry name" value="PAC"/>
    <property type="match status" value="4"/>
</dbReference>
<dbReference type="STRING" id="369401.SAMN05428642_102519"/>
<dbReference type="PANTHER" id="PTHR43304:SF1">
    <property type="entry name" value="PAC DOMAIN-CONTAINING PROTEIN"/>
    <property type="match status" value="1"/>
</dbReference>
<sequence length="1118" mass="127694">MKKLEKTIKKRYYFFMLTIGIIIVSGVIVIDNSINSQNDDAHILNISGKQRYLSQGIDNQIFIIDRNKNKLSISDDLNKLKGLTNEFELSKRYLFTNNLKNGKNKIIDSLFKVLEPFHNKIVNSSRAILNNPEEGVIKKSLETISEAKNPFLITMEIIVNTYEKEAGIKQRKLKNTILFLAIISAIILIGEFLFVLMPAFKQLFQKNEKILEANNELSLSQNKIKANMLELTKLKTDLEIKEAYNKIFIEQAPTAIAMLDNNMCYMAVSQRWITDYKMEGREIIGSSHYDLFPEIGNEWKENHKKCLNGAIDVCDEALFPRADGSIQWIFWDVRPWYISEGNIGGLIMYTGDITHIKEKDQEKARIEKILESTNKVARIGTWELDLATDKYTLSNITCEILKVPEGFEAYSKESLYFYKEGKSRNKIIKSIKDLIEAGTSFDIELEMITLEGDTVWVRKIGQAEYNEGKCERLFGIFQDITSIKKAEQELYKVNADLKAIFNSGPIAIVSTDNNGIIKHFNHGAELLLGYSASEMVGLKEPEIYHSEEELVNFKDDIAKKYGKDPNGFNPYLELAQHDEYDTREWTYSRKNGSTFPVQLTLTAIKNDLGDKIGFLGVSYDISETKKNRDELLRKNQLLNFAEDITMMGHWQWDTVADKVIWSNNLYKIFELDEETINLKFNSYFDFVHPDDKQIVTDYFERAANDKKFHRFTHRIITTTGKIKTVQLLGEVFTNAKGEVIEMIGTGQDITQQKMAENKFRGLLESAPDAMVIVDGKGKIQLINKQAEKLFGYSAKELLEKPVEILIPERFTSNHKYMAFRDNFLSNPETRGMGHGKLLFGINKSGKEIPTQISLSPLQTEEGLLVSAAIRDITEQKLAERKIIEAKERLEVLANKLTNQNTQLADFAHITSHNLRAPVSNLNSLLDLYNVSESEEDKVILFEKFEKVIHHLTATLNTLVEAIKTKKDGSQIEDVSFDETLDKTKEILAAKIIKTGAIITNDFSKVNKISYNKIYLESIFLNLLENAIKYRSEERVPEIFIESEIEDGKIKIKFQDNGMGIDLERHGHKLFGLNKVFHRHPEAKGVGLFMAKVQIETMGGAISASSEVNKGTIFNINFN</sequence>
<evidence type="ECO:0000313" key="11">
    <source>
        <dbReference type="EMBL" id="SFZ92080.1"/>
    </source>
</evidence>
<keyword evidence="7" id="KW-1133">Transmembrane helix</keyword>
<dbReference type="RefSeq" id="WP_072401476.1">
    <property type="nucleotide sequence ID" value="NZ_FPKV01000002.1"/>
</dbReference>
<evidence type="ECO:0000256" key="6">
    <source>
        <dbReference type="SAM" id="Coils"/>
    </source>
</evidence>
<evidence type="ECO:0000259" key="8">
    <source>
        <dbReference type="PROSITE" id="PS50109"/>
    </source>
</evidence>
<dbReference type="PANTHER" id="PTHR43304">
    <property type="entry name" value="PHYTOCHROME-LIKE PROTEIN CPH1"/>
    <property type="match status" value="1"/>
</dbReference>
<dbReference type="InterPro" id="IPR013655">
    <property type="entry name" value="PAS_fold_3"/>
</dbReference>
<keyword evidence="12" id="KW-1185">Reference proteome</keyword>
<comment type="catalytic activity">
    <reaction evidence="1">
        <text>ATP + protein L-histidine = ADP + protein N-phospho-L-histidine.</text>
        <dbReference type="EC" id="2.7.13.3"/>
    </reaction>
</comment>
<dbReference type="InterPro" id="IPR000700">
    <property type="entry name" value="PAS-assoc_C"/>
</dbReference>
<keyword evidence="4" id="KW-0808">Transferase</keyword>
<organism evidence="11 12">
    <name type="scientific">Flaviramulus basaltis</name>
    <dbReference type="NCBI Taxonomy" id="369401"/>
    <lineage>
        <taxon>Bacteria</taxon>
        <taxon>Pseudomonadati</taxon>
        <taxon>Bacteroidota</taxon>
        <taxon>Flavobacteriia</taxon>
        <taxon>Flavobacteriales</taxon>
        <taxon>Flavobacteriaceae</taxon>
        <taxon>Flaviramulus</taxon>
    </lineage>
</organism>
<dbReference type="Pfam" id="PF08448">
    <property type="entry name" value="PAS_4"/>
    <property type="match status" value="1"/>
</dbReference>
<keyword evidence="3" id="KW-0597">Phosphoprotein</keyword>
<dbReference type="AlphaFoldDB" id="A0A1K2IIL5"/>
<accession>A0A1K2IIL5</accession>
<dbReference type="Pfam" id="PF02518">
    <property type="entry name" value="HATPase_c"/>
    <property type="match status" value="1"/>
</dbReference>
<dbReference type="EMBL" id="FPKV01000002">
    <property type="protein sequence ID" value="SFZ92080.1"/>
    <property type="molecule type" value="Genomic_DNA"/>
</dbReference>
<feature type="coiled-coil region" evidence="6">
    <location>
        <begin position="875"/>
        <end position="902"/>
    </location>
</feature>
<feature type="domain" description="PAS" evidence="9">
    <location>
        <begin position="493"/>
        <end position="548"/>
    </location>
</feature>
<dbReference type="InterPro" id="IPR005467">
    <property type="entry name" value="His_kinase_dom"/>
</dbReference>
<feature type="transmembrane region" description="Helical" evidence="7">
    <location>
        <begin position="12"/>
        <end position="30"/>
    </location>
</feature>
<evidence type="ECO:0000256" key="2">
    <source>
        <dbReference type="ARBA" id="ARBA00012438"/>
    </source>
</evidence>
<feature type="domain" description="Histidine kinase" evidence="8">
    <location>
        <begin position="909"/>
        <end position="1118"/>
    </location>
</feature>
<gene>
    <name evidence="11" type="ORF">SAMN05428642_102519</name>
</gene>
<dbReference type="SMART" id="SM00387">
    <property type="entry name" value="HATPase_c"/>
    <property type="match status" value="1"/>
</dbReference>
<dbReference type="SUPFAM" id="SSF55785">
    <property type="entry name" value="PYP-like sensor domain (PAS domain)"/>
    <property type="match status" value="5"/>
</dbReference>